<name>A0AB39UG15_9BIFI</name>
<dbReference type="GeneID" id="98296642"/>
<proteinExistence type="predicted"/>
<dbReference type="EMBL" id="CP129684">
    <property type="protein sequence ID" value="XDS51653.1"/>
    <property type="molecule type" value="Genomic_DNA"/>
</dbReference>
<dbReference type="EMBL" id="CP129677">
    <property type="protein sequence ID" value="XDS47735.1"/>
    <property type="molecule type" value="Genomic_DNA"/>
</dbReference>
<accession>A0AB39UG15</accession>
<protein>
    <recommendedName>
        <fullName evidence="3">XRE family transcriptional regulator</fullName>
    </recommendedName>
</protein>
<evidence type="ECO:0008006" key="3">
    <source>
        <dbReference type="Google" id="ProtNLM"/>
    </source>
</evidence>
<dbReference type="KEGG" id="bfk:QN062_09910"/>
<geneLocation type="plasmid" evidence="1">
    <name>unnamed2</name>
</geneLocation>
<geneLocation type="plasmid" evidence="2">
    <name>unnamed</name>
</geneLocation>
<gene>
    <name evidence="2" type="ORF">QN062_09910</name>
    <name evidence="1" type="ORF">QN217_11205</name>
</gene>
<organism evidence="1">
    <name type="scientific">Bifidobacterium fermentum</name>
    <dbReference type="NCBI Taxonomy" id="3059035"/>
    <lineage>
        <taxon>Bacteria</taxon>
        <taxon>Bacillati</taxon>
        <taxon>Actinomycetota</taxon>
        <taxon>Actinomycetes</taxon>
        <taxon>Bifidobacteriales</taxon>
        <taxon>Bifidobacteriaceae</taxon>
        <taxon>Bifidobacterium</taxon>
    </lineage>
</organism>
<evidence type="ECO:0000313" key="1">
    <source>
        <dbReference type="EMBL" id="XDS47735.1"/>
    </source>
</evidence>
<evidence type="ECO:0000313" key="2">
    <source>
        <dbReference type="EMBL" id="XDS51653.1"/>
    </source>
</evidence>
<reference evidence="1" key="1">
    <citation type="submission" date="2023-07" db="EMBL/GenBank/DDBJ databases">
        <title>Bifidobacterium aquikefiriaerophilum sp. nov. and Bifidobacterium eccum sp. nov., isolated from water kefir.</title>
        <authorList>
            <person name="Breselge S."/>
            <person name="Bellassi P."/>
            <person name="Barcenilla C."/>
            <person name="Alvarez-Ordonez A."/>
            <person name="Morelli L."/>
            <person name="Cotter P.D."/>
        </authorList>
    </citation>
    <scope>NUCLEOTIDE SEQUENCE</scope>
    <source>
        <strain evidence="2">WK012_4_13</strain>
        <strain evidence="1">WK048_4_13</strain>
        <plasmid evidence="2">unnamed</plasmid>
        <plasmid evidence="1">unnamed2</plasmid>
    </source>
</reference>
<sequence>MMQEHTKKVTSALYEMLKNEVPGTSPMTVASAHIGTSYETLRRRLKTGTLSLNDFELLSDLLGLDPGFMYAHPDEAKRKQK</sequence>
<keyword evidence="1" id="KW-0614">Plasmid</keyword>
<dbReference type="RefSeq" id="WP_143242018.1">
    <property type="nucleotide sequence ID" value="NZ_CP129677.1"/>
</dbReference>
<dbReference type="AlphaFoldDB" id="A0AB39UG15"/>